<dbReference type="InterPro" id="IPR014917">
    <property type="entry name" value="DUF1800"/>
</dbReference>
<organism evidence="6 7">
    <name type="scientific">Roseibacillus persicicus</name>
    <dbReference type="NCBI Taxonomy" id="454148"/>
    <lineage>
        <taxon>Bacteria</taxon>
        <taxon>Pseudomonadati</taxon>
        <taxon>Verrucomicrobiota</taxon>
        <taxon>Verrucomicrobiia</taxon>
        <taxon>Verrucomicrobiales</taxon>
        <taxon>Verrucomicrobiaceae</taxon>
        <taxon>Roseibacillus</taxon>
    </lineage>
</organism>
<dbReference type="PANTHER" id="PTHR43737:SF1">
    <property type="entry name" value="DUF1501 DOMAIN-CONTAINING PROTEIN"/>
    <property type="match status" value="1"/>
</dbReference>
<sequence length="1020" mass="110014">MPPRPKVMSCAIAALAIQTISATPVTVFDASFTSSEGFSNGVATNTAAGTAKMQSQGNATISNAAGSGLYNLSGGNEGGNYARSVFGLDDSDTFDEALVSGLSIGSTITFTATGVTIPAVEKPDGNNNVLVFGLANLHTGNPTGSSGSSGAGARIFVDAGGNIKAATATSFNPPNNTHVDTTIDLGEKFNLTVVLTSNGDGSFAVEQFYNGISRYQDAAVFPDFDKLGTDASGIFQAQGDNAPNSEPPITVEAISLVYETALPPTPPHGITTAPADQDLDGNGLPDVWEALYRAKGVDPQADSDGDGLSNLQEASFGTDPFDPYSNFTLDITRKGENEVTLSWSSLPSRTGILQNSTDLGDTQIWAPHGGTASLSDGRWQLDIPSPDPAQFFRVESTALDSDNDGVQDWLEPLLGFSTTSDASVYQGQSYDTTGDGTRDTVLSGDLAAFNEIYRSPEPGKSLTKAQAARLLLQTTFGPGNMAQVNLVANIGAEAWLDQQIATPPSYTQPYIDAIKADLLAEPKYQWTSDSLSGYWINGGGGSNPYVGGPNFPTAWLRSTLQGQDQLRQRVAWALSQILVTSRYGANLGNQPRAIANYYDMMIEGAFGNFNDLLLQVSLHPLMGNYLSHLGNQVADPAIGRYPDENYAREIMQLFSIGLWELNPDGTRKLDENGEPIPTYDNEDITNVAEVFTGVSYASNNFGGGWRDDGDNENQWMTTPMKIFASHHDWTEKKIPAGVDANGNRIYQTIPANPNGNDSAALAEVETVVDTLVSHPNCAPFICRQLIQFLVTSNPSPDYVQRIASVFVDNGSGETGDLEAVVKAIYLDDEARNPLNHLSTPHFGHFREPTIRTVHLARILKLDRHDEILWWDWGYYDDQSLQEPMAAPSVFNYYRPDFRLFGSLAENELDSPALGIVNSYSSISFTNYLWKICEEGIEQPNNAHSFWDNKTFPPDWTELTALASDVPSILDHLSILFCGGTLGAQSRETISTILQSEPDLTDRARLAVFLVLISPEGTCLK</sequence>
<name>A0A918TCX2_9BACT</name>
<evidence type="ECO:0000313" key="6">
    <source>
        <dbReference type="EMBL" id="GHC41417.1"/>
    </source>
</evidence>
<reference evidence="6" key="1">
    <citation type="journal article" date="2014" name="Int. J. Syst. Evol. Microbiol.">
        <title>Complete genome sequence of Corynebacterium casei LMG S-19264T (=DSM 44701T), isolated from a smear-ripened cheese.</title>
        <authorList>
            <consortium name="US DOE Joint Genome Institute (JGI-PGF)"/>
            <person name="Walter F."/>
            <person name="Albersmeier A."/>
            <person name="Kalinowski J."/>
            <person name="Ruckert C."/>
        </authorList>
    </citation>
    <scope>NUCLEOTIDE SEQUENCE</scope>
    <source>
        <strain evidence="6">KCTC 12988</strain>
    </source>
</reference>
<feature type="chain" id="PRO_5037874277" description="DUF1800 domain-containing protein" evidence="5">
    <location>
        <begin position="23"/>
        <end position="1020"/>
    </location>
</feature>
<dbReference type="PANTHER" id="PTHR43737">
    <property type="entry name" value="BLL7424 PROTEIN"/>
    <property type="match status" value="1"/>
</dbReference>
<gene>
    <name evidence="6" type="ORF">GCM10007100_02730</name>
</gene>
<dbReference type="InterPro" id="IPR059100">
    <property type="entry name" value="TSP3_bac"/>
</dbReference>
<comment type="caution">
    <text evidence="6">The sequence shown here is derived from an EMBL/GenBank/DDBJ whole genome shotgun (WGS) entry which is preliminary data.</text>
</comment>
<protein>
    <recommendedName>
        <fullName evidence="8">DUF1800 domain-containing protein</fullName>
    </recommendedName>
</protein>
<evidence type="ECO:0000256" key="1">
    <source>
        <dbReference type="ARBA" id="ARBA00004613"/>
    </source>
</evidence>
<dbReference type="Pfam" id="PF18884">
    <property type="entry name" value="TSP3_bac"/>
    <property type="match status" value="1"/>
</dbReference>
<evidence type="ECO:0000256" key="4">
    <source>
        <dbReference type="ARBA" id="ARBA00022837"/>
    </source>
</evidence>
<keyword evidence="4" id="KW-0106">Calcium</keyword>
<dbReference type="EMBL" id="BMXI01000001">
    <property type="protein sequence ID" value="GHC41417.1"/>
    <property type="molecule type" value="Genomic_DNA"/>
</dbReference>
<dbReference type="AlphaFoldDB" id="A0A918TCX2"/>
<keyword evidence="3 5" id="KW-0732">Signal</keyword>
<reference evidence="6" key="2">
    <citation type="submission" date="2020-09" db="EMBL/GenBank/DDBJ databases">
        <authorList>
            <person name="Sun Q."/>
            <person name="Kim S."/>
        </authorList>
    </citation>
    <scope>NUCLEOTIDE SEQUENCE</scope>
    <source>
        <strain evidence="6">KCTC 12988</strain>
    </source>
</reference>
<evidence type="ECO:0000256" key="2">
    <source>
        <dbReference type="ARBA" id="ARBA00022525"/>
    </source>
</evidence>
<evidence type="ECO:0008006" key="8">
    <source>
        <dbReference type="Google" id="ProtNLM"/>
    </source>
</evidence>
<evidence type="ECO:0000256" key="5">
    <source>
        <dbReference type="SAM" id="SignalP"/>
    </source>
</evidence>
<evidence type="ECO:0000256" key="3">
    <source>
        <dbReference type="ARBA" id="ARBA00022729"/>
    </source>
</evidence>
<dbReference type="Pfam" id="PF08811">
    <property type="entry name" value="DUF1800"/>
    <property type="match status" value="1"/>
</dbReference>
<comment type="subcellular location">
    <subcellularLocation>
        <location evidence="1">Secreted</location>
    </subcellularLocation>
</comment>
<dbReference type="Proteomes" id="UP000644507">
    <property type="component" value="Unassembled WGS sequence"/>
</dbReference>
<evidence type="ECO:0000313" key="7">
    <source>
        <dbReference type="Proteomes" id="UP000644507"/>
    </source>
</evidence>
<accession>A0A918TCX2</accession>
<feature type="signal peptide" evidence="5">
    <location>
        <begin position="1"/>
        <end position="22"/>
    </location>
</feature>
<keyword evidence="7" id="KW-1185">Reference proteome</keyword>
<keyword evidence="2" id="KW-0964">Secreted</keyword>
<proteinExistence type="predicted"/>